<proteinExistence type="predicted"/>
<accession>A0AAU7ZRS9</accession>
<dbReference type="SUPFAM" id="SSF53335">
    <property type="entry name" value="S-adenosyl-L-methionine-dependent methyltransferases"/>
    <property type="match status" value="1"/>
</dbReference>
<dbReference type="Pfam" id="PF13649">
    <property type="entry name" value="Methyltransf_25"/>
    <property type="match status" value="1"/>
</dbReference>
<dbReference type="GO" id="GO:0008168">
    <property type="term" value="F:methyltransferase activity"/>
    <property type="evidence" value="ECO:0007669"/>
    <property type="project" value="UniProtKB-KW"/>
</dbReference>
<dbReference type="GO" id="GO:0032259">
    <property type="term" value="P:methylation"/>
    <property type="evidence" value="ECO:0007669"/>
    <property type="project" value="UniProtKB-KW"/>
</dbReference>
<name>A0AAU7ZRS9_9BACT</name>
<evidence type="ECO:0000313" key="2">
    <source>
        <dbReference type="EMBL" id="XCB33656.1"/>
    </source>
</evidence>
<keyword evidence="2" id="KW-0808">Transferase</keyword>
<dbReference type="InterPro" id="IPR041698">
    <property type="entry name" value="Methyltransf_25"/>
</dbReference>
<organism evidence="2">
    <name type="scientific">Tunturiibacter psychrotolerans</name>
    <dbReference type="NCBI Taxonomy" id="3069686"/>
    <lineage>
        <taxon>Bacteria</taxon>
        <taxon>Pseudomonadati</taxon>
        <taxon>Acidobacteriota</taxon>
        <taxon>Terriglobia</taxon>
        <taxon>Terriglobales</taxon>
        <taxon>Acidobacteriaceae</taxon>
        <taxon>Tunturiibacter</taxon>
    </lineage>
</organism>
<dbReference type="AlphaFoldDB" id="A0AAU7ZRS9"/>
<gene>
    <name evidence="2" type="ORF">RBB77_01875</name>
</gene>
<evidence type="ECO:0000259" key="1">
    <source>
        <dbReference type="Pfam" id="PF13649"/>
    </source>
</evidence>
<protein>
    <submittedName>
        <fullName evidence="2">Class I SAM-dependent methyltransferase</fullName>
        <ecNumber evidence="2">2.1.-.-</ecNumber>
    </submittedName>
</protein>
<dbReference type="RefSeq" id="WP_353064497.1">
    <property type="nucleotide sequence ID" value="NZ_CP132942.1"/>
</dbReference>
<dbReference type="Gene3D" id="3.40.50.150">
    <property type="entry name" value="Vaccinia Virus protein VP39"/>
    <property type="match status" value="1"/>
</dbReference>
<dbReference type="EMBL" id="CP132942">
    <property type="protein sequence ID" value="XCB33656.1"/>
    <property type="molecule type" value="Genomic_DNA"/>
</dbReference>
<dbReference type="CDD" id="cd02440">
    <property type="entry name" value="AdoMet_MTases"/>
    <property type="match status" value="1"/>
</dbReference>
<dbReference type="KEGG" id="tpsc:RBB77_01875"/>
<dbReference type="InterPro" id="IPR029063">
    <property type="entry name" value="SAM-dependent_MTases_sf"/>
</dbReference>
<keyword evidence="2" id="KW-0489">Methyltransferase</keyword>
<reference evidence="2" key="2">
    <citation type="journal article" date="2024" name="Environ. Microbiol.">
        <title>Genome analysis and description of Tunturibacter gen. nov. expands the diversity of Terriglobia in tundra soils.</title>
        <authorList>
            <person name="Messyasz A."/>
            <person name="Mannisto M.K."/>
            <person name="Kerkhof L.J."/>
            <person name="Haggblom M.M."/>
        </authorList>
    </citation>
    <scope>NUCLEOTIDE SEQUENCE</scope>
    <source>
        <strain evidence="2">X5P6</strain>
    </source>
</reference>
<sequence>MKISEATALIRTPVIERAQPQSWCDLGCGSGTFTTALAQLLASGSTIHAVDLDQGALKRIPEQYHGVTIRKVLGDLRSSSLRLPAADGILMANTLHFIEDQHLFLKKLLSVTDRFLIVEYERSRPTPWGPYPVGFERLRELSSEAGLKRVERLATRASRFGGTIYSALAGRS</sequence>
<dbReference type="EC" id="2.1.-.-" evidence="2"/>
<feature type="domain" description="Methyltransferase" evidence="1">
    <location>
        <begin position="25"/>
        <end position="111"/>
    </location>
</feature>
<reference evidence="2" key="1">
    <citation type="submission" date="2023-08" db="EMBL/GenBank/DDBJ databases">
        <authorList>
            <person name="Messyasz A."/>
            <person name="Mannisto M.K."/>
            <person name="Kerkhof L.J."/>
            <person name="Haggblom M."/>
        </authorList>
    </citation>
    <scope>NUCLEOTIDE SEQUENCE</scope>
    <source>
        <strain evidence="2">X5P6</strain>
    </source>
</reference>